<protein>
    <submittedName>
        <fullName evidence="1">Uncharacterized protein</fullName>
    </submittedName>
</protein>
<evidence type="ECO:0000313" key="2">
    <source>
        <dbReference type="Proteomes" id="UP001196661"/>
    </source>
</evidence>
<dbReference type="Proteomes" id="UP001196661">
    <property type="component" value="Unassembled WGS sequence"/>
</dbReference>
<gene>
    <name evidence="1" type="ORF">IXB28_10090</name>
</gene>
<dbReference type="EMBL" id="JADOER010000009">
    <property type="protein sequence ID" value="MBT9312555.1"/>
    <property type="molecule type" value="Genomic_DNA"/>
</dbReference>
<reference evidence="1 2" key="1">
    <citation type="journal article" date="2021" name="Mar. Drugs">
        <title>Genome Reduction and Secondary Metabolism of the Marine Sponge-Associated Cyanobacterium Leptothoe.</title>
        <authorList>
            <person name="Konstantinou D."/>
            <person name="Popin R.V."/>
            <person name="Fewer D.P."/>
            <person name="Sivonen K."/>
            <person name="Gkelis S."/>
        </authorList>
    </citation>
    <scope>NUCLEOTIDE SEQUENCE [LARGE SCALE GENOMIC DNA]</scope>
    <source>
        <strain evidence="1 2">TAU-MAC 1615</strain>
    </source>
</reference>
<organism evidence="1 2">
    <name type="scientific">Leptothoe kymatousa TAU-MAC 1615</name>
    <dbReference type="NCBI Taxonomy" id="2364775"/>
    <lineage>
        <taxon>Bacteria</taxon>
        <taxon>Bacillati</taxon>
        <taxon>Cyanobacteriota</taxon>
        <taxon>Cyanophyceae</taxon>
        <taxon>Nodosilineales</taxon>
        <taxon>Cymatolegaceae</taxon>
        <taxon>Leptothoe</taxon>
        <taxon>Leptothoe kymatousa</taxon>
    </lineage>
</organism>
<proteinExistence type="predicted"/>
<keyword evidence="2" id="KW-1185">Reference proteome</keyword>
<sequence>MIEKIRNSEVNDPAILFAVECFKRSQDKWFIDMIFRGEVYVLADVDGPSKTMNIVANSYYCMGLSLLQITYPGWNIEFIPLAPLLPPGKPKKRRGVRRRMYQNF</sequence>
<dbReference type="RefSeq" id="WP_215618455.1">
    <property type="nucleotide sequence ID" value="NZ_JADOER010000009.1"/>
</dbReference>
<accession>A0ABS5Y3Z7</accession>
<name>A0ABS5Y3Z7_9CYAN</name>
<comment type="caution">
    <text evidence="1">The sequence shown here is derived from an EMBL/GenBank/DDBJ whole genome shotgun (WGS) entry which is preliminary data.</text>
</comment>
<evidence type="ECO:0000313" key="1">
    <source>
        <dbReference type="EMBL" id="MBT9312555.1"/>
    </source>
</evidence>